<organism evidence="3 4">
    <name type="scientific">Fusarium oxysporum f. sp. cepae</name>
    <dbReference type="NCBI Taxonomy" id="396571"/>
    <lineage>
        <taxon>Eukaryota</taxon>
        <taxon>Fungi</taxon>
        <taxon>Dikarya</taxon>
        <taxon>Ascomycota</taxon>
        <taxon>Pezizomycotina</taxon>
        <taxon>Sordariomycetes</taxon>
        <taxon>Hypocreomycetidae</taxon>
        <taxon>Hypocreales</taxon>
        <taxon>Nectriaceae</taxon>
        <taxon>Fusarium</taxon>
        <taxon>Fusarium oxysporum species complex</taxon>
    </lineage>
</organism>
<evidence type="ECO:0000256" key="2">
    <source>
        <dbReference type="SAM" id="SignalP"/>
    </source>
</evidence>
<proteinExistence type="predicted"/>
<feature type="signal peptide" evidence="2">
    <location>
        <begin position="1"/>
        <end position="19"/>
    </location>
</feature>
<comment type="caution">
    <text evidence="3">The sequence shown here is derived from an EMBL/GenBank/DDBJ whole genome shotgun (WGS) entry which is preliminary data.</text>
</comment>
<protein>
    <submittedName>
        <fullName evidence="3">Uncharacterized protein</fullName>
    </submittedName>
</protein>
<name>A0A3L6NW84_FUSOX</name>
<feature type="compositionally biased region" description="Polar residues" evidence="1">
    <location>
        <begin position="22"/>
        <end position="38"/>
    </location>
</feature>
<keyword evidence="2" id="KW-0732">Signal</keyword>
<evidence type="ECO:0000256" key="1">
    <source>
        <dbReference type="SAM" id="MobiDB-lite"/>
    </source>
</evidence>
<accession>A0A3L6NW84</accession>
<evidence type="ECO:0000313" key="4">
    <source>
        <dbReference type="Proteomes" id="UP000270866"/>
    </source>
</evidence>
<gene>
    <name evidence="3" type="ORF">BFJ65_g5915</name>
</gene>
<feature type="chain" id="PRO_5018302669" evidence="2">
    <location>
        <begin position="20"/>
        <end position="74"/>
    </location>
</feature>
<feature type="region of interest" description="Disordered" evidence="1">
    <location>
        <begin position="22"/>
        <end position="74"/>
    </location>
</feature>
<evidence type="ECO:0000313" key="3">
    <source>
        <dbReference type="EMBL" id="RKK23344.1"/>
    </source>
</evidence>
<dbReference type="Proteomes" id="UP000270866">
    <property type="component" value="Chromosome 5"/>
</dbReference>
<dbReference type="AlphaFoldDB" id="A0A3L6NW84"/>
<feature type="compositionally biased region" description="Basic and acidic residues" evidence="1">
    <location>
        <begin position="46"/>
        <end position="66"/>
    </location>
</feature>
<reference evidence="3 4" key="1">
    <citation type="journal article" date="2018" name="Sci. Rep.">
        <title>Characterisation of pathogen-specific regions and novel effector candidates in Fusarium oxysporum f. sp. cepae.</title>
        <authorList>
            <person name="Armitage A.D."/>
            <person name="Taylor A."/>
            <person name="Sobczyk M.K."/>
            <person name="Baxter L."/>
            <person name="Greenfield B.P."/>
            <person name="Bates H.J."/>
            <person name="Wilson F."/>
            <person name="Jackson A.C."/>
            <person name="Ott S."/>
            <person name="Harrison R.J."/>
            <person name="Clarkson J.P."/>
        </authorList>
    </citation>
    <scope>NUCLEOTIDE SEQUENCE [LARGE SCALE GENOMIC DNA]</scope>
    <source>
        <strain evidence="3 4">FoC_Fus2</strain>
    </source>
</reference>
<sequence length="74" mass="8266">MLGIKSIILSCLLFGAVQAFTAQQKPTDPKNDQPTNHPQLAKRSMTGHDKPTDHPKLGRRTIEKPSKPTIHPNW</sequence>
<dbReference type="EMBL" id="MRCU01000003">
    <property type="protein sequence ID" value="RKK23344.1"/>
    <property type="molecule type" value="Genomic_DNA"/>
</dbReference>